<dbReference type="InterPro" id="IPR010499">
    <property type="entry name" value="AraC_E-bd"/>
</dbReference>
<reference evidence="5" key="1">
    <citation type="submission" date="2018-10" db="EMBL/GenBank/DDBJ databases">
        <authorList>
            <person name="Peiro R."/>
            <person name="Begona"/>
            <person name="Cbmso G."/>
            <person name="Lopez M."/>
            <person name="Gonzalez S."/>
            <person name="Sacristan E."/>
            <person name="Castillo E."/>
        </authorList>
    </citation>
    <scope>NUCLEOTIDE SEQUENCE [LARGE SCALE GENOMIC DNA]</scope>
</reference>
<feature type="signal peptide" evidence="2">
    <location>
        <begin position="1"/>
        <end position="27"/>
    </location>
</feature>
<evidence type="ECO:0000313" key="4">
    <source>
        <dbReference type="EMBL" id="VCU08326.1"/>
    </source>
</evidence>
<evidence type="ECO:0000256" key="1">
    <source>
        <dbReference type="SAM" id="MobiDB-lite"/>
    </source>
</evidence>
<dbReference type="EMBL" id="UWOC01000122">
    <property type="protein sequence ID" value="VCU08326.1"/>
    <property type="molecule type" value="Genomic_DNA"/>
</dbReference>
<gene>
    <name evidence="4" type="ORF">RHODGE_RHODGE_01499</name>
</gene>
<dbReference type="Pfam" id="PF06445">
    <property type="entry name" value="GyrI-like"/>
    <property type="match status" value="1"/>
</dbReference>
<feature type="compositionally biased region" description="Low complexity" evidence="1">
    <location>
        <begin position="31"/>
        <end position="40"/>
    </location>
</feature>
<dbReference type="SUPFAM" id="SSF55136">
    <property type="entry name" value="Probable bacterial effector-binding domain"/>
    <property type="match status" value="1"/>
</dbReference>
<dbReference type="Gene3D" id="3.20.80.10">
    <property type="entry name" value="Regulatory factor, effector binding domain"/>
    <property type="match status" value="1"/>
</dbReference>
<name>A0A447CSU3_9BRAD</name>
<evidence type="ECO:0000256" key="2">
    <source>
        <dbReference type="SAM" id="SignalP"/>
    </source>
</evidence>
<dbReference type="OrthoDB" id="8449526at2"/>
<organism evidence="4 5">
    <name type="scientific">Rhodoplanes serenus</name>
    <dbReference type="NCBI Taxonomy" id="200615"/>
    <lineage>
        <taxon>Bacteria</taxon>
        <taxon>Pseudomonadati</taxon>
        <taxon>Pseudomonadota</taxon>
        <taxon>Alphaproteobacteria</taxon>
        <taxon>Hyphomicrobiales</taxon>
        <taxon>Nitrobacteraceae</taxon>
        <taxon>Rhodoplanes</taxon>
    </lineage>
</organism>
<dbReference type="Proteomes" id="UP000289200">
    <property type="component" value="Unassembled WGS sequence"/>
</dbReference>
<evidence type="ECO:0000313" key="5">
    <source>
        <dbReference type="Proteomes" id="UP000289200"/>
    </source>
</evidence>
<feature type="chain" id="PRO_5019245591" description="AraC effector-binding domain-containing protein" evidence="2">
    <location>
        <begin position="28"/>
        <end position="227"/>
    </location>
</feature>
<feature type="domain" description="AraC effector-binding" evidence="3">
    <location>
        <begin position="79"/>
        <end position="227"/>
    </location>
</feature>
<dbReference type="AlphaFoldDB" id="A0A447CSU3"/>
<keyword evidence="2" id="KW-0732">Signal</keyword>
<sequence length="227" mass="23187">MRPSRFVATLAGLAAVAALWHSGLALAQQGGAPAAGNAPAASPPAASPPAASPPAASPPATSAPAAAAPPATAGEVFGEDVVLAPKTIVYVSGQATWDRAFESIQDAIRAVNGFLQKQGLTAAGPAMTIYTSTDDSGFKFKAGVPVEKAPSPAPQGDLAVGESPSGKALKYVHRGSYDGMDTTYEAITNQLDDKGLEAQDQFVEVYVTDPLTTPEDKLVIEVYVPLR</sequence>
<dbReference type="RefSeq" id="WP_129608453.1">
    <property type="nucleotide sequence ID" value="NZ_UWOC01000122.1"/>
</dbReference>
<dbReference type="SMART" id="SM00871">
    <property type="entry name" value="AraC_E_bind"/>
    <property type="match status" value="1"/>
</dbReference>
<protein>
    <recommendedName>
        <fullName evidence="3">AraC effector-binding domain-containing protein</fullName>
    </recommendedName>
</protein>
<dbReference type="InterPro" id="IPR011256">
    <property type="entry name" value="Reg_factor_effector_dom_sf"/>
</dbReference>
<evidence type="ECO:0000259" key="3">
    <source>
        <dbReference type="SMART" id="SM00871"/>
    </source>
</evidence>
<keyword evidence="5" id="KW-1185">Reference proteome</keyword>
<dbReference type="InterPro" id="IPR029442">
    <property type="entry name" value="GyrI-like"/>
</dbReference>
<accession>A0A447CSU3</accession>
<feature type="region of interest" description="Disordered" evidence="1">
    <location>
        <begin position="31"/>
        <end position="68"/>
    </location>
</feature>
<comment type="caution">
    <text evidence="4">The sequence shown here is derived from an EMBL/GenBank/DDBJ whole genome shotgun (WGS) entry which is preliminary data.</text>
</comment>
<feature type="compositionally biased region" description="Pro residues" evidence="1">
    <location>
        <begin position="41"/>
        <end position="57"/>
    </location>
</feature>
<proteinExistence type="predicted"/>
<feature type="compositionally biased region" description="Low complexity" evidence="1">
    <location>
        <begin position="58"/>
        <end position="68"/>
    </location>
</feature>